<dbReference type="InterPro" id="IPR018060">
    <property type="entry name" value="HTH_AraC"/>
</dbReference>
<dbReference type="PANTHER" id="PTHR46796">
    <property type="entry name" value="HTH-TYPE TRANSCRIPTIONAL ACTIVATOR RHAS-RELATED"/>
    <property type="match status" value="1"/>
</dbReference>
<dbReference type="HOGENOM" id="CLU_986712_0_0_5"/>
<dbReference type="PANTHER" id="PTHR46796:SF12">
    <property type="entry name" value="HTH-TYPE DNA-BINDING TRANSCRIPTIONAL ACTIVATOR EUTR"/>
    <property type="match status" value="1"/>
</dbReference>
<dbReference type="GO" id="GO:0003700">
    <property type="term" value="F:DNA-binding transcription factor activity"/>
    <property type="evidence" value="ECO:0007669"/>
    <property type="project" value="InterPro"/>
</dbReference>
<dbReference type="PATRIC" id="fig|424182.3.peg.4971"/>
<dbReference type="InterPro" id="IPR050204">
    <property type="entry name" value="AraC_XylS_family_regulators"/>
</dbReference>
<dbReference type="SMART" id="SM00342">
    <property type="entry name" value="HTH_ARAC"/>
    <property type="match status" value="1"/>
</dbReference>
<protein>
    <recommendedName>
        <fullName evidence="4">HTH araC/xylS-type domain-containing protein</fullName>
    </recommendedName>
</protein>
<evidence type="ECO:0000259" key="4">
    <source>
        <dbReference type="PROSITE" id="PS01124"/>
    </source>
</evidence>
<evidence type="ECO:0000256" key="1">
    <source>
        <dbReference type="ARBA" id="ARBA00023015"/>
    </source>
</evidence>
<gene>
    <name evidence="5" type="ORF">BN877_p0233</name>
</gene>
<proteinExistence type="predicted"/>
<accession>U4Q3Y2</accession>
<dbReference type="InterPro" id="IPR009057">
    <property type="entry name" value="Homeodomain-like_sf"/>
</dbReference>
<evidence type="ECO:0000256" key="3">
    <source>
        <dbReference type="ARBA" id="ARBA00023163"/>
    </source>
</evidence>
<evidence type="ECO:0000313" key="5">
    <source>
        <dbReference type="EMBL" id="CDI11961.1"/>
    </source>
</evidence>
<dbReference type="Proteomes" id="UP000016944">
    <property type="component" value="Plasmid IRBL74_p"/>
</dbReference>
<dbReference type="Pfam" id="PF12833">
    <property type="entry name" value="HTH_18"/>
    <property type="match status" value="1"/>
</dbReference>
<dbReference type="Gene3D" id="1.10.10.60">
    <property type="entry name" value="Homeodomain-like"/>
    <property type="match status" value="1"/>
</dbReference>
<dbReference type="PROSITE" id="PS00041">
    <property type="entry name" value="HTH_ARAC_FAMILY_1"/>
    <property type="match status" value="1"/>
</dbReference>
<dbReference type="PROSITE" id="PS01124">
    <property type="entry name" value="HTH_ARAC_FAMILY_2"/>
    <property type="match status" value="1"/>
</dbReference>
<keyword evidence="3" id="KW-0804">Transcription</keyword>
<reference evidence="5 6" key="1">
    <citation type="journal article" date="2013" name="Genome Announc.">
        <title>Complete Genome Sequence of the Sesbania Symbiont and Rice Growth-Promoting Endophyte Rhizobium sp. Strain IRBG74.</title>
        <authorList>
            <person name="Crook M.B."/>
            <person name="Mitra S."/>
            <person name="Ane J.M."/>
            <person name="Sadowsky M.J."/>
            <person name="Gyaneshwar P."/>
        </authorList>
    </citation>
    <scope>NUCLEOTIDE SEQUENCE [LARGE SCALE GENOMIC DNA]</scope>
    <source>
        <strain evidence="5 6">IRBG74</strain>
        <plasmid evidence="6">IRBL74_p</plasmid>
    </source>
</reference>
<keyword evidence="5" id="KW-0614">Plasmid</keyword>
<geneLocation type="plasmid" evidence="5 6">
    <name>IRBL74_p</name>
</geneLocation>
<dbReference type="SUPFAM" id="SSF46689">
    <property type="entry name" value="Homeodomain-like"/>
    <property type="match status" value="2"/>
</dbReference>
<dbReference type="AlphaFoldDB" id="U4Q3Y2"/>
<evidence type="ECO:0000256" key="2">
    <source>
        <dbReference type="ARBA" id="ARBA00023125"/>
    </source>
</evidence>
<keyword evidence="2" id="KW-0238">DNA-binding</keyword>
<evidence type="ECO:0000313" key="6">
    <source>
        <dbReference type="Proteomes" id="UP000016944"/>
    </source>
</evidence>
<dbReference type="RefSeq" id="WP_022557264.1">
    <property type="nucleotide sequence ID" value="NC_022536.1"/>
</dbReference>
<dbReference type="InterPro" id="IPR018062">
    <property type="entry name" value="HTH_AraC-typ_CS"/>
</dbReference>
<dbReference type="KEGG" id="rir:BN877_p0233"/>
<feature type="domain" description="HTH araC/xylS-type" evidence="4">
    <location>
        <begin position="215"/>
        <end position="315"/>
    </location>
</feature>
<name>U4Q3Y2_9HYPH</name>
<organism evidence="5 6">
    <name type="scientific">Agrobacterium pusense</name>
    <dbReference type="NCBI Taxonomy" id="648995"/>
    <lineage>
        <taxon>Bacteria</taxon>
        <taxon>Pseudomonadati</taxon>
        <taxon>Pseudomonadota</taxon>
        <taxon>Alphaproteobacteria</taxon>
        <taxon>Hyphomicrobiales</taxon>
        <taxon>Rhizobiaceae</taxon>
        <taxon>Rhizobium/Agrobacterium group</taxon>
        <taxon>Agrobacterium</taxon>
    </lineage>
</organism>
<sequence>MLDLSEIAFGHWRFNLDQLSGLDQGPAELPGLEHDRIAGHKFLIGRTGRAGGDFLLEAISALCTASDVCFICLPVADSLEVSTAARPLEIQTQVFLSVSASVTKERLRIAGTNHLVLAFKAAALEQAWRGLGKSATGNSRFKGTVDLPLQSGSQFTVIARLIWNSLYGPEKHQLGSEAVDCLFQSLLFAISRATAVYLQSRDSRLVSPAMPLHVKRAIAYMRLNFENAISITAIASAAGTSVRALQIAFKRFKGTSPVRFLLMIRLEVARTELLCSTSSSSVAVAARKAGFSHMGRFAAAYRNAYGESPSQTSARAVASSVGPHKSSIR</sequence>
<dbReference type="GO" id="GO:0043565">
    <property type="term" value="F:sequence-specific DNA binding"/>
    <property type="evidence" value="ECO:0007669"/>
    <property type="project" value="InterPro"/>
</dbReference>
<dbReference type="EMBL" id="HG518324">
    <property type="protein sequence ID" value="CDI11961.1"/>
    <property type="molecule type" value="Genomic_DNA"/>
</dbReference>
<keyword evidence="1" id="KW-0805">Transcription regulation</keyword>